<keyword evidence="3" id="KW-1185">Reference proteome</keyword>
<feature type="compositionally biased region" description="Basic residues" evidence="1">
    <location>
        <begin position="139"/>
        <end position="149"/>
    </location>
</feature>
<feature type="compositionally biased region" description="Gly residues" evidence="1">
    <location>
        <begin position="110"/>
        <end position="124"/>
    </location>
</feature>
<proteinExistence type="predicted"/>
<dbReference type="EMBL" id="JBHSNY010000005">
    <property type="protein sequence ID" value="MFC5635299.1"/>
    <property type="molecule type" value="Genomic_DNA"/>
</dbReference>
<name>A0ABW0UQW4_9ACTN</name>
<evidence type="ECO:0000313" key="3">
    <source>
        <dbReference type="Proteomes" id="UP001596154"/>
    </source>
</evidence>
<protein>
    <submittedName>
        <fullName evidence="2">Uncharacterized protein</fullName>
    </submittedName>
</protein>
<comment type="caution">
    <text evidence="2">The sequence shown here is derived from an EMBL/GenBank/DDBJ whole genome shotgun (WGS) entry which is preliminary data.</text>
</comment>
<reference evidence="3" key="1">
    <citation type="journal article" date="2019" name="Int. J. Syst. Evol. Microbiol.">
        <title>The Global Catalogue of Microorganisms (GCM) 10K type strain sequencing project: providing services to taxonomists for standard genome sequencing and annotation.</title>
        <authorList>
            <consortium name="The Broad Institute Genomics Platform"/>
            <consortium name="The Broad Institute Genome Sequencing Center for Infectious Disease"/>
            <person name="Wu L."/>
            <person name="Ma J."/>
        </authorList>
    </citation>
    <scope>NUCLEOTIDE SEQUENCE [LARGE SCALE GENOMIC DNA]</scope>
    <source>
        <strain evidence="3">CGMCC 4.7248</strain>
    </source>
</reference>
<dbReference type="RefSeq" id="WP_381021749.1">
    <property type="nucleotide sequence ID" value="NZ_JBHSNY010000005.1"/>
</dbReference>
<evidence type="ECO:0000313" key="2">
    <source>
        <dbReference type="EMBL" id="MFC5635299.1"/>
    </source>
</evidence>
<feature type="region of interest" description="Disordered" evidence="1">
    <location>
        <begin position="109"/>
        <end position="149"/>
    </location>
</feature>
<dbReference type="Proteomes" id="UP001596154">
    <property type="component" value="Unassembled WGS sequence"/>
</dbReference>
<accession>A0ABW0UQW4</accession>
<organism evidence="2 3">
    <name type="scientific">Streptomyces bullii</name>
    <dbReference type="NCBI Taxonomy" id="349910"/>
    <lineage>
        <taxon>Bacteria</taxon>
        <taxon>Bacillati</taxon>
        <taxon>Actinomycetota</taxon>
        <taxon>Actinomycetes</taxon>
        <taxon>Kitasatosporales</taxon>
        <taxon>Streptomycetaceae</taxon>
        <taxon>Streptomyces</taxon>
    </lineage>
</organism>
<evidence type="ECO:0000256" key="1">
    <source>
        <dbReference type="SAM" id="MobiDB-lite"/>
    </source>
</evidence>
<gene>
    <name evidence="2" type="ORF">ACFPZJ_16190</name>
</gene>
<sequence>MTNAAIQAVNGLTARWASQVSASTVVSAAGARPLLGFLADGAGGEGRAELAAVLGVPVRQAAYGARESTAALEEVDGAVRPVHGRRRKCAGAHFPGIGAAPLALRAGRQAAGGDGGVQRGGAPGGRRDGQGGDGAGRARSSRNRRTRRP</sequence>